<evidence type="ECO:0000256" key="1">
    <source>
        <dbReference type="SAM" id="SignalP"/>
    </source>
</evidence>
<gene>
    <name evidence="2" type="ORF">AZH43_17140</name>
</gene>
<dbReference type="Proteomes" id="UP000076276">
    <property type="component" value="Unassembled WGS sequence"/>
</dbReference>
<dbReference type="EMBL" id="LUAW01000041">
    <property type="protein sequence ID" value="KYQ70869.1"/>
    <property type="molecule type" value="Genomic_DNA"/>
</dbReference>
<comment type="caution">
    <text evidence="2">The sequence shown here is derived from an EMBL/GenBank/DDBJ whole genome shotgun (WGS) entry which is preliminary data.</text>
</comment>
<protein>
    <recommendedName>
        <fullName evidence="4">Adhesin</fullName>
    </recommendedName>
</protein>
<sequence>MVSKAVKKKTYDFPKTQMTKLSIFMGLILSVSHAQAASYALNDQWKLETNTSVSIGQSWSTEGADPFMLYKPDAQSIGKAGTGIDINGDNGRANFEKGDPISQIFRGLTEVRLEGQRQGAVLSAKYWYDHAYEIGHGDFTAFDDSAWPRLAKYKGIDLWDAYIWKTFDFDHSKNLNVKLGKHALNWGKSQFFQNGLNSVSAFDYAGMNRPGGDVKERVIPVEMFSFAADLNDTLKVEGFYQFKFRPSVIDGCGTFFEVSDVFAENCGPLLIGGPGFTTDQAVNGPLDFTVARLPSEYAKDNGQFGFAVKKTIPSLNNAELGAYYANYHSRILHFDGVVVSAPGAANYHTARILSVYPEDIEMYGLSFTAKAGTTAIFSELNYKPNMPLHFNSTDMVYAQALFPDTPLTRPDETLALGERINGFARVPVTQFTLGAANMIPNVLGASALSVIGELGVNHIGDTDKYNFGRSGAFGRSGLSTGAYDPADVNTYCIAPKTGQLPDDDIQDMNAKYCNDDGFFGEWSAGYRLRGALNYSNLLPQTTVSPSLMFRHDVYGYGPNFQEGQMAISMGVSATYQKKYTAEIAYTNFFGNNEFSILDDRDFASLVFKTSF</sequence>
<dbReference type="STRING" id="1806892.AZH43_17140"/>
<accession>A0A151XZ43</accession>
<dbReference type="Pfam" id="PF06980">
    <property type="entry name" value="DUF1302"/>
    <property type="match status" value="1"/>
</dbReference>
<name>A0A151XZ43_9GAMM</name>
<organism evidence="2 3">
    <name type="scientific">Acinetobacter pragensis</name>
    <dbReference type="NCBI Taxonomy" id="1806892"/>
    <lineage>
        <taxon>Bacteria</taxon>
        <taxon>Pseudomonadati</taxon>
        <taxon>Pseudomonadota</taxon>
        <taxon>Gammaproteobacteria</taxon>
        <taxon>Moraxellales</taxon>
        <taxon>Moraxellaceae</taxon>
        <taxon>Acinetobacter</taxon>
    </lineage>
</organism>
<keyword evidence="3" id="KW-1185">Reference proteome</keyword>
<dbReference type="OrthoDB" id="7000272at2"/>
<evidence type="ECO:0008006" key="4">
    <source>
        <dbReference type="Google" id="ProtNLM"/>
    </source>
</evidence>
<keyword evidence="1" id="KW-0732">Signal</keyword>
<dbReference type="RefSeq" id="WP_067671346.1">
    <property type="nucleotide sequence ID" value="NZ_CBCSIK010000009.1"/>
</dbReference>
<evidence type="ECO:0000313" key="2">
    <source>
        <dbReference type="EMBL" id="KYQ70869.1"/>
    </source>
</evidence>
<evidence type="ECO:0000313" key="3">
    <source>
        <dbReference type="Proteomes" id="UP000076276"/>
    </source>
</evidence>
<dbReference type="AlphaFoldDB" id="A0A151XZ43"/>
<feature type="chain" id="PRO_5007592042" description="Adhesin" evidence="1">
    <location>
        <begin position="37"/>
        <end position="611"/>
    </location>
</feature>
<dbReference type="InterPro" id="IPR010727">
    <property type="entry name" value="DUF1302"/>
</dbReference>
<reference evidence="2 3" key="1">
    <citation type="submission" date="2016-03" db="EMBL/GenBank/DDBJ databases">
        <title>Acinetobacter genomospecies 28 strain ANC 4149.</title>
        <authorList>
            <person name="Radolfova-Krizova L."/>
            <person name="Nemec A."/>
        </authorList>
    </citation>
    <scope>NUCLEOTIDE SEQUENCE [LARGE SCALE GENOMIC DNA]</scope>
    <source>
        <strain evidence="2 3">ANC 4149</strain>
    </source>
</reference>
<proteinExistence type="predicted"/>
<feature type="signal peptide" evidence="1">
    <location>
        <begin position="1"/>
        <end position="36"/>
    </location>
</feature>